<accession>A0A6J2Y7L7</accession>
<dbReference type="RefSeq" id="XP_030759813.1">
    <property type="nucleotide sequence ID" value="XM_030903953.1"/>
</dbReference>
<organism evidence="1 2">
    <name type="scientific">Sitophilus oryzae</name>
    <name type="common">Rice weevil</name>
    <name type="synonym">Curculio oryzae</name>
    <dbReference type="NCBI Taxonomy" id="7048"/>
    <lineage>
        <taxon>Eukaryota</taxon>
        <taxon>Metazoa</taxon>
        <taxon>Ecdysozoa</taxon>
        <taxon>Arthropoda</taxon>
        <taxon>Hexapoda</taxon>
        <taxon>Insecta</taxon>
        <taxon>Pterygota</taxon>
        <taxon>Neoptera</taxon>
        <taxon>Endopterygota</taxon>
        <taxon>Coleoptera</taxon>
        <taxon>Polyphaga</taxon>
        <taxon>Cucujiformia</taxon>
        <taxon>Curculionidae</taxon>
        <taxon>Dryophthorinae</taxon>
        <taxon>Sitophilus</taxon>
    </lineage>
</organism>
<sequence length="189" mass="21680">MESKVAVLEKRLECLSKGQIEPVKDETIDKERKEMETLVPLPVSTVEGLKLLNDTLRTNSRYFTFLRLFMKDACPVPNLKDFDSKTIRQELHKAINHIYSHITTNELASQYNMFGRRNSPNGPLKEGFVQFKELLTNIHIYVSNITFTISDGAIGEWLRQAVNRLEVKKVLKKKKMAEKRAAVSQADGK</sequence>
<dbReference type="KEGG" id="soy:115885133"/>
<dbReference type="Proteomes" id="UP000504635">
    <property type="component" value="Unplaced"/>
</dbReference>
<dbReference type="GeneID" id="115885133"/>
<dbReference type="AlphaFoldDB" id="A0A6J2Y7L7"/>
<evidence type="ECO:0000313" key="1">
    <source>
        <dbReference type="Proteomes" id="UP000504635"/>
    </source>
</evidence>
<protein>
    <submittedName>
        <fullName evidence="2">Uncharacterized protein LOC115885133</fullName>
    </submittedName>
</protein>
<evidence type="ECO:0000313" key="2">
    <source>
        <dbReference type="RefSeq" id="XP_030759813.1"/>
    </source>
</evidence>
<reference evidence="2" key="1">
    <citation type="submission" date="2025-08" db="UniProtKB">
        <authorList>
            <consortium name="RefSeq"/>
        </authorList>
    </citation>
    <scope>IDENTIFICATION</scope>
    <source>
        <tissue evidence="2">Gonads</tissue>
    </source>
</reference>
<dbReference type="InParanoid" id="A0A6J2Y7L7"/>
<dbReference type="OrthoDB" id="10515509at2759"/>
<name>A0A6J2Y7L7_SITOR</name>
<proteinExistence type="predicted"/>
<gene>
    <name evidence="2" type="primary">LOC115885133</name>
</gene>
<keyword evidence="1" id="KW-1185">Reference proteome</keyword>